<keyword evidence="2 6" id="KW-0378">Hydrolase</keyword>
<keyword evidence="3 6" id="KW-0326">Glycosidase</keyword>
<dbReference type="InterPro" id="IPR017853">
    <property type="entry name" value="GH"/>
</dbReference>
<dbReference type="InterPro" id="IPR033132">
    <property type="entry name" value="GH_1_N_CS"/>
</dbReference>
<dbReference type="Gene3D" id="3.20.20.80">
    <property type="entry name" value="Glycosidases"/>
    <property type="match status" value="1"/>
</dbReference>
<evidence type="ECO:0000256" key="1">
    <source>
        <dbReference type="ARBA" id="ARBA00010838"/>
    </source>
</evidence>
<dbReference type="PRINTS" id="PR00131">
    <property type="entry name" value="GLHYDRLASE1"/>
</dbReference>
<dbReference type="KEGG" id="sacn:SacN8_09030"/>
<reference evidence="7 8" key="1">
    <citation type="journal article" date="2012" name="ISME J.">
        <title>Genomic evidence of rapid, global-scale gene flow in a Sulfolobus species.</title>
        <authorList>
            <person name="Mao D."/>
            <person name="Grogan D."/>
        </authorList>
    </citation>
    <scope>NUCLEOTIDE SEQUENCE [LARGE SCALE GENOMIC DNA]</scope>
    <source>
        <strain evidence="7 8">N8</strain>
    </source>
</reference>
<dbReference type="PATRIC" id="fig|1028566.6.peg.1789"/>
<dbReference type="HOGENOM" id="CLU_001859_1_3_2"/>
<dbReference type="EMBL" id="CP002817">
    <property type="protein sequence ID" value="AGE71766.1"/>
    <property type="molecule type" value="Genomic_DNA"/>
</dbReference>
<proteinExistence type="inferred from homology"/>
<evidence type="ECO:0000256" key="5">
    <source>
        <dbReference type="RuleBase" id="RU003690"/>
    </source>
</evidence>
<dbReference type="InterPro" id="IPR053427">
    <property type="entry name" value="Beta-galactosidase"/>
</dbReference>
<dbReference type="Pfam" id="PF00232">
    <property type="entry name" value="Glyco_hydro_1"/>
    <property type="match status" value="2"/>
</dbReference>
<feature type="active site" description="Nucleophile" evidence="4">
    <location>
        <position position="389"/>
    </location>
</feature>
<dbReference type="PANTHER" id="PTHR10353:SF209">
    <property type="entry name" value="GALACTOLIPID GALACTOSYLTRANSFERASE SFR2, CHLOROPLASTIC"/>
    <property type="match status" value="1"/>
</dbReference>
<gene>
    <name evidence="7" type="ORF">SacN8_09030</name>
</gene>
<dbReference type="GO" id="GO:0005975">
    <property type="term" value="P:carbohydrate metabolic process"/>
    <property type="evidence" value="ECO:0007669"/>
    <property type="project" value="InterPro"/>
</dbReference>
<sequence>MLSFPKGFKFGWSQSGFQSEMGTPGSEDPNSDWHVWVHDRENIVSQVVSGDLPENGPGYWGNYKRFHDEAEKIGLNAVRINVEWSRIFPRPLPKPEMQTGTDKENSPVISVDLNESKLREMDNYANHEALSHYRQILEDLRNRGFHIVLNMYHWTLPIWLHDPIRVRRGDFTGPTGWLNSRTVYEFARFSAYVAWKLDDLASEYATMNEPNVVWGAGYAFPRAGFPPNYLSFRLSEIAKWNIIQAHARAYDAIKSVSKKSVGIIYANTSYYPLRPQDNEAVEIAERLNRWSFFDSIIKGEITSEGQNVREDLRNRLDWIGVNYYTRTVVTKAESGYLTLPGYGDRCERNSLSLANLPTSDFGWEFFPEGLYDVLLKYWNRYGLPLYVMENGIADDADYQRPYYLVSHIYQVHRALNEGVDVRGYLHWSLADNYEWSSGFSMRFGLLKVDYLTKRLYWRPSALVYREITRSNGIPEELEHLNRVPPIKPLRH</sequence>
<dbReference type="GeneID" id="14552346"/>
<comment type="similarity">
    <text evidence="1 5">Belongs to the glycosyl hydrolase 1 family.</text>
</comment>
<evidence type="ECO:0000256" key="4">
    <source>
        <dbReference type="PROSITE-ProRule" id="PRU10055"/>
    </source>
</evidence>
<accession>M1IXB5</accession>
<dbReference type="AlphaFoldDB" id="M1IXB5"/>
<evidence type="ECO:0000313" key="8">
    <source>
        <dbReference type="Proteomes" id="UP000011281"/>
    </source>
</evidence>
<dbReference type="SUPFAM" id="SSF51445">
    <property type="entry name" value="(Trans)glycosidases"/>
    <property type="match status" value="1"/>
</dbReference>
<evidence type="ECO:0000256" key="3">
    <source>
        <dbReference type="ARBA" id="ARBA00023295"/>
    </source>
</evidence>
<dbReference type="PROSITE" id="PS00653">
    <property type="entry name" value="GLYCOSYL_HYDROL_F1_2"/>
    <property type="match status" value="1"/>
</dbReference>
<organism evidence="8">
    <name type="scientific">Sulfolobus acidocaldarius N8</name>
    <dbReference type="NCBI Taxonomy" id="1028566"/>
    <lineage>
        <taxon>Archaea</taxon>
        <taxon>Thermoproteota</taxon>
        <taxon>Thermoprotei</taxon>
        <taxon>Sulfolobales</taxon>
        <taxon>Sulfolobaceae</taxon>
        <taxon>Sulfolobus</taxon>
    </lineage>
</organism>
<evidence type="ECO:0000256" key="6">
    <source>
        <dbReference type="RuleBase" id="RU004468"/>
    </source>
</evidence>
<dbReference type="GO" id="GO:0008422">
    <property type="term" value="F:beta-glucosidase activity"/>
    <property type="evidence" value="ECO:0007669"/>
    <property type="project" value="TreeGrafter"/>
</dbReference>
<dbReference type="Proteomes" id="UP000011281">
    <property type="component" value="Chromosome"/>
</dbReference>
<dbReference type="NCBIfam" id="NF041004">
    <property type="entry name" value="Beta_gal_BgaS"/>
    <property type="match status" value="1"/>
</dbReference>
<dbReference type="InterPro" id="IPR018120">
    <property type="entry name" value="Glyco_hydro_1_AS"/>
</dbReference>
<protein>
    <submittedName>
        <fullName evidence="7">Beta-galactosidase</fullName>
    </submittedName>
</protein>
<dbReference type="SMR" id="M1IXB5"/>
<dbReference type="PROSITE" id="PS00572">
    <property type="entry name" value="GLYCOSYL_HYDROL_F1_1"/>
    <property type="match status" value="1"/>
</dbReference>
<dbReference type="RefSeq" id="WP_011278657.1">
    <property type="nucleotide sequence ID" value="NC_020246.1"/>
</dbReference>
<evidence type="ECO:0000256" key="2">
    <source>
        <dbReference type="ARBA" id="ARBA00022801"/>
    </source>
</evidence>
<name>M1IXB5_9CREN</name>
<dbReference type="InterPro" id="IPR001360">
    <property type="entry name" value="Glyco_hydro_1"/>
</dbReference>
<dbReference type="PANTHER" id="PTHR10353">
    <property type="entry name" value="GLYCOSYL HYDROLASE"/>
    <property type="match status" value="1"/>
</dbReference>
<evidence type="ECO:0000313" key="7">
    <source>
        <dbReference type="EMBL" id="AGE71766.1"/>
    </source>
</evidence>